<feature type="transmembrane region" description="Helical" evidence="2">
    <location>
        <begin position="380"/>
        <end position="405"/>
    </location>
</feature>
<dbReference type="PROSITE" id="PS50088">
    <property type="entry name" value="ANK_REPEAT"/>
    <property type="match status" value="1"/>
</dbReference>
<name>A0A2R6Q7Y8_ACTCC</name>
<reference evidence="4 5" key="1">
    <citation type="submission" date="2017-07" db="EMBL/GenBank/DDBJ databases">
        <title>An improved, manually edited Actinidia chinensis var. chinensis (kiwifruit) genome highlights the challenges associated with draft genomes and gene prediction in plants.</title>
        <authorList>
            <person name="Pilkington S."/>
            <person name="Crowhurst R."/>
            <person name="Hilario E."/>
            <person name="Nardozza S."/>
            <person name="Fraser L."/>
            <person name="Peng Y."/>
            <person name="Gunaseelan K."/>
            <person name="Simpson R."/>
            <person name="Tahir J."/>
            <person name="Deroles S."/>
            <person name="Templeton K."/>
            <person name="Luo Z."/>
            <person name="Davy M."/>
            <person name="Cheng C."/>
            <person name="Mcneilage M."/>
            <person name="Scaglione D."/>
            <person name="Liu Y."/>
            <person name="Zhang Q."/>
            <person name="Datson P."/>
            <person name="De Silva N."/>
            <person name="Gardiner S."/>
            <person name="Bassett H."/>
            <person name="Chagne D."/>
            <person name="Mccallum J."/>
            <person name="Dzierzon H."/>
            <person name="Deng C."/>
            <person name="Wang Y.-Y."/>
            <person name="Barron N."/>
            <person name="Manako K."/>
            <person name="Bowen J."/>
            <person name="Foster T."/>
            <person name="Erridge Z."/>
            <person name="Tiffin H."/>
            <person name="Waite C."/>
            <person name="Davies K."/>
            <person name="Grierson E."/>
            <person name="Laing W."/>
            <person name="Kirk R."/>
            <person name="Chen X."/>
            <person name="Wood M."/>
            <person name="Montefiori M."/>
            <person name="Brummell D."/>
            <person name="Schwinn K."/>
            <person name="Catanach A."/>
            <person name="Fullerton C."/>
            <person name="Li D."/>
            <person name="Meiyalaghan S."/>
            <person name="Nieuwenhuizen N."/>
            <person name="Read N."/>
            <person name="Prakash R."/>
            <person name="Hunter D."/>
            <person name="Zhang H."/>
            <person name="Mckenzie M."/>
            <person name="Knabel M."/>
            <person name="Harris A."/>
            <person name="Allan A."/>
            <person name="Chen A."/>
            <person name="Janssen B."/>
            <person name="Plunkett B."/>
            <person name="Dwamena C."/>
            <person name="Voogd C."/>
            <person name="Leif D."/>
            <person name="Lafferty D."/>
            <person name="Souleyre E."/>
            <person name="Varkonyi-Gasic E."/>
            <person name="Gambi F."/>
            <person name="Hanley J."/>
            <person name="Yao J.-L."/>
            <person name="Cheung J."/>
            <person name="David K."/>
            <person name="Warren B."/>
            <person name="Marsh K."/>
            <person name="Snowden K."/>
            <person name="Lin-Wang K."/>
            <person name="Brian L."/>
            <person name="Martinez-Sanchez M."/>
            <person name="Wang M."/>
            <person name="Ileperuma N."/>
            <person name="Macnee N."/>
            <person name="Campin R."/>
            <person name="Mcatee P."/>
            <person name="Drummond R."/>
            <person name="Espley R."/>
            <person name="Ireland H."/>
            <person name="Wu R."/>
            <person name="Atkinson R."/>
            <person name="Karunairetnam S."/>
            <person name="Bulley S."/>
            <person name="Chunkath S."/>
            <person name="Hanley Z."/>
            <person name="Storey R."/>
            <person name="Thrimawithana A."/>
            <person name="Thomson S."/>
            <person name="David C."/>
            <person name="Testolin R."/>
        </authorList>
    </citation>
    <scope>NUCLEOTIDE SEQUENCE [LARGE SCALE GENOMIC DNA]</scope>
    <source>
        <strain evidence="5">cv. Red5</strain>
        <tissue evidence="4">Young leaf</tissue>
    </source>
</reference>
<protein>
    <submittedName>
        <fullName evidence="4">Ankyrin repeat-containing protein</fullName>
    </submittedName>
</protein>
<dbReference type="PANTHER" id="PTHR24128:SF24">
    <property type="entry name" value="ANKYRIN REPEAT PROTEIN"/>
    <property type="match status" value="1"/>
</dbReference>
<dbReference type="Pfam" id="PF13962">
    <property type="entry name" value="PGG"/>
    <property type="match status" value="1"/>
</dbReference>
<dbReference type="InterPro" id="IPR036770">
    <property type="entry name" value="Ankyrin_rpt-contain_sf"/>
</dbReference>
<dbReference type="STRING" id="1590841.A0A2R6Q7Y8"/>
<accession>A0A2R6Q7Y8</accession>
<dbReference type="PANTHER" id="PTHR24128">
    <property type="entry name" value="HOMEOBOX PROTEIN WARIAI"/>
    <property type="match status" value="1"/>
</dbReference>
<dbReference type="PROSITE" id="PS50297">
    <property type="entry name" value="ANK_REP_REGION"/>
    <property type="match status" value="1"/>
</dbReference>
<evidence type="ECO:0000313" key="4">
    <source>
        <dbReference type="EMBL" id="PSS04022.1"/>
    </source>
</evidence>
<keyword evidence="2" id="KW-0812">Transmembrane</keyword>
<dbReference type="FunCoup" id="A0A2R6Q7Y8">
    <property type="interactions" value="188"/>
</dbReference>
<feature type="repeat" description="ANK" evidence="1">
    <location>
        <begin position="78"/>
        <end position="100"/>
    </location>
</feature>
<feature type="domain" description="PGG" evidence="3">
    <location>
        <begin position="292"/>
        <end position="323"/>
    </location>
</feature>
<comment type="caution">
    <text evidence="4">The sequence shown here is derived from an EMBL/GenBank/DDBJ whole genome shotgun (WGS) entry which is preliminary data.</text>
</comment>
<dbReference type="OrthoDB" id="674805at2759"/>
<keyword evidence="2" id="KW-0472">Membrane</keyword>
<dbReference type="SMART" id="SM00248">
    <property type="entry name" value="ANK"/>
    <property type="match status" value="5"/>
</dbReference>
<dbReference type="Gene3D" id="1.25.40.20">
    <property type="entry name" value="Ankyrin repeat-containing domain"/>
    <property type="match status" value="1"/>
</dbReference>
<feature type="transmembrane region" description="Helical" evidence="2">
    <location>
        <begin position="443"/>
        <end position="462"/>
    </location>
</feature>
<dbReference type="InterPro" id="IPR002110">
    <property type="entry name" value="Ankyrin_rpt"/>
</dbReference>
<keyword evidence="1" id="KW-0040">ANK repeat</keyword>
<feature type="transmembrane region" description="Helical" evidence="2">
    <location>
        <begin position="411"/>
        <end position="431"/>
    </location>
</feature>
<gene>
    <name evidence="4" type="ORF">CEY00_Acc19859</name>
</gene>
<evidence type="ECO:0000313" key="5">
    <source>
        <dbReference type="Proteomes" id="UP000241394"/>
    </source>
</evidence>
<evidence type="ECO:0000256" key="1">
    <source>
        <dbReference type="PROSITE-ProRule" id="PRU00023"/>
    </source>
</evidence>
<dbReference type="Gramene" id="PSS04022">
    <property type="protein sequence ID" value="PSS04022"/>
    <property type="gene ID" value="CEY00_Acc19859"/>
</dbReference>
<dbReference type="OMA" id="WKDENGC"/>
<dbReference type="InParanoid" id="A0A2R6Q7Y8"/>
<proteinExistence type="predicted"/>
<keyword evidence="5" id="KW-1185">Reference proteome</keyword>
<dbReference type="InterPro" id="IPR026961">
    <property type="entry name" value="PGG_dom"/>
</dbReference>
<dbReference type="EMBL" id="NKQK01000018">
    <property type="protein sequence ID" value="PSS04022.1"/>
    <property type="molecule type" value="Genomic_DNA"/>
</dbReference>
<dbReference type="Pfam" id="PF12796">
    <property type="entry name" value="Ank_2"/>
    <property type="match status" value="2"/>
</dbReference>
<evidence type="ECO:0000256" key="2">
    <source>
        <dbReference type="SAM" id="Phobius"/>
    </source>
</evidence>
<reference evidence="5" key="2">
    <citation type="journal article" date="2018" name="BMC Genomics">
        <title>A manually annotated Actinidia chinensis var. chinensis (kiwifruit) genome highlights the challenges associated with draft genomes and gene prediction in plants.</title>
        <authorList>
            <person name="Pilkington S.M."/>
            <person name="Crowhurst R."/>
            <person name="Hilario E."/>
            <person name="Nardozza S."/>
            <person name="Fraser L."/>
            <person name="Peng Y."/>
            <person name="Gunaseelan K."/>
            <person name="Simpson R."/>
            <person name="Tahir J."/>
            <person name="Deroles S.C."/>
            <person name="Templeton K."/>
            <person name="Luo Z."/>
            <person name="Davy M."/>
            <person name="Cheng C."/>
            <person name="McNeilage M."/>
            <person name="Scaglione D."/>
            <person name="Liu Y."/>
            <person name="Zhang Q."/>
            <person name="Datson P."/>
            <person name="De Silva N."/>
            <person name="Gardiner S.E."/>
            <person name="Bassett H."/>
            <person name="Chagne D."/>
            <person name="McCallum J."/>
            <person name="Dzierzon H."/>
            <person name="Deng C."/>
            <person name="Wang Y.Y."/>
            <person name="Barron L."/>
            <person name="Manako K."/>
            <person name="Bowen J."/>
            <person name="Foster T.M."/>
            <person name="Erridge Z.A."/>
            <person name="Tiffin H."/>
            <person name="Waite C.N."/>
            <person name="Davies K.M."/>
            <person name="Grierson E.P."/>
            <person name="Laing W.A."/>
            <person name="Kirk R."/>
            <person name="Chen X."/>
            <person name="Wood M."/>
            <person name="Montefiori M."/>
            <person name="Brummell D.A."/>
            <person name="Schwinn K.E."/>
            <person name="Catanach A."/>
            <person name="Fullerton C."/>
            <person name="Li D."/>
            <person name="Meiyalaghan S."/>
            <person name="Nieuwenhuizen N."/>
            <person name="Read N."/>
            <person name="Prakash R."/>
            <person name="Hunter D."/>
            <person name="Zhang H."/>
            <person name="McKenzie M."/>
            <person name="Knabel M."/>
            <person name="Harris A."/>
            <person name="Allan A.C."/>
            <person name="Gleave A."/>
            <person name="Chen A."/>
            <person name="Janssen B.J."/>
            <person name="Plunkett B."/>
            <person name="Ampomah-Dwamena C."/>
            <person name="Voogd C."/>
            <person name="Leif D."/>
            <person name="Lafferty D."/>
            <person name="Souleyre E.J.F."/>
            <person name="Varkonyi-Gasic E."/>
            <person name="Gambi F."/>
            <person name="Hanley J."/>
            <person name="Yao J.L."/>
            <person name="Cheung J."/>
            <person name="David K.M."/>
            <person name="Warren B."/>
            <person name="Marsh K."/>
            <person name="Snowden K.C."/>
            <person name="Lin-Wang K."/>
            <person name="Brian L."/>
            <person name="Martinez-Sanchez M."/>
            <person name="Wang M."/>
            <person name="Ileperuma N."/>
            <person name="Macnee N."/>
            <person name="Campin R."/>
            <person name="McAtee P."/>
            <person name="Drummond R.S.M."/>
            <person name="Espley R.V."/>
            <person name="Ireland H.S."/>
            <person name="Wu R."/>
            <person name="Atkinson R.G."/>
            <person name="Karunairetnam S."/>
            <person name="Bulley S."/>
            <person name="Chunkath S."/>
            <person name="Hanley Z."/>
            <person name="Storey R."/>
            <person name="Thrimawithana A.H."/>
            <person name="Thomson S."/>
            <person name="David C."/>
            <person name="Testolin R."/>
            <person name="Huang H."/>
            <person name="Hellens R.P."/>
            <person name="Schaffer R.J."/>
        </authorList>
    </citation>
    <scope>NUCLEOTIDE SEQUENCE [LARGE SCALE GENOMIC DNA]</scope>
    <source>
        <strain evidence="5">cv. Red5</strain>
    </source>
</reference>
<sequence>MSTQTMEEAQTILSVSAGSGDINGLYNSIKLFPNILDHIDDTPFVDSPMHIAASAGHANFAIEIFSLKSSFGRKLNPDGLSPLHLALQNGHFETVKRVIKFDKELVRVKGRERLTLLHFAAKTGNVDMLVELLYVCPELILDLTVRDETALHIAVKNMKLSALKVLLGFLSRTSNKWLLKSKDEVGNTVLHTAVATSQPQMVKLLVKNDLANKNEKNLNGDTALDIAIRLQPVDAKTKIENILCGARASQSSSIARHRDHDFNFADFLKSREKIPEKFSKHIFQMNRNMSMEMRNIVLVVAALIATTTFQAVLSPPGGVGGRSDNYLLPNSTLINATLSSTNLIPFSNITHINATVLLLSDNPFKLIPIKDNYENGSSYGDNFICFYLPNTIAFLASVTAMIVTLPVQGFLPLHCYLFLLILSYGISFNFISPSYPHAMGFKLLSFIYAGVIYCLIIIKVLYNTLCVSHLQKKRVWMLHWLVMNSRDYSKNVRP</sequence>
<keyword evidence="2" id="KW-1133">Transmembrane helix</keyword>
<dbReference type="Proteomes" id="UP000241394">
    <property type="component" value="Chromosome LG18"/>
</dbReference>
<organism evidence="4 5">
    <name type="scientific">Actinidia chinensis var. chinensis</name>
    <name type="common">Chinese soft-hair kiwi</name>
    <dbReference type="NCBI Taxonomy" id="1590841"/>
    <lineage>
        <taxon>Eukaryota</taxon>
        <taxon>Viridiplantae</taxon>
        <taxon>Streptophyta</taxon>
        <taxon>Embryophyta</taxon>
        <taxon>Tracheophyta</taxon>
        <taxon>Spermatophyta</taxon>
        <taxon>Magnoliopsida</taxon>
        <taxon>eudicotyledons</taxon>
        <taxon>Gunneridae</taxon>
        <taxon>Pentapetalae</taxon>
        <taxon>asterids</taxon>
        <taxon>Ericales</taxon>
        <taxon>Actinidiaceae</taxon>
        <taxon>Actinidia</taxon>
    </lineage>
</organism>
<feature type="transmembrane region" description="Helical" evidence="2">
    <location>
        <begin position="295"/>
        <end position="313"/>
    </location>
</feature>
<dbReference type="SUPFAM" id="SSF48403">
    <property type="entry name" value="Ankyrin repeat"/>
    <property type="match status" value="1"/>
</dbReference>
<evidence type="ECO:0000259" key="3">
    <source>
        <dbReference type="Pfam" id="PF13962"/>
    </source>
</evidence>
<dbReference type="AlphaFoldDB" id="A0A2R6Q7Y8"/>